<organism evidence="2 3">
    <name type="scientific">Panagrolaimus davidi</name>
    <dbReference type="NCBI Taxonomy" id="227884"/>
    <lineage>
        <taxon>Eukaryota</taxon>
        <taxon>Metazoa</taxon>
        <taxon>Ecdysozoa</taxon>
        <taxon>Nematoda</taxon>
        <taxon>Chromadorea</taxon>
        <taxon>Rhabditida</taxon>
        <taxon>Tylenchina</taxon>
        <taxon>Panagrolaimomorpha</taxon>
        <taxon>Panagrolaimoidea</taxon>
        <taxon>Panagrolaimidae</taxon>
        <taxon>Panagrolaimus</taxon>
    </lineage>
</organism>
<dbReference type="AlphaFoldDB" id="A0A914P4V7"/>
<accession>A0A914P4V7</accession>
<keyword evidence="2" id="KW-1185">Reference proteome</keyword>
<name>A0A914P4V7_9BILA</name>
<dbReference type="Proteomes" id="UP000887578">
    <property type="component" value="Unplaced"/>
</dbReference>
<sequence length="113" mass="13186">MPNAPKSSKKRKAPKLQEEPVKIETSNENEYSTIGDAAELALPSKKKKRRDIIEPVAPEKRENKKKKERREEITKAKKKVLSKKKQKALETIKKRKEKKQTVCFLSYIESYEC</sequence>
<feature type="region of interest" description="Disordered" evidence="1">
    <location>
        <begin position="44"/>
        <end position="79"/>
    </location>
</feature>
<evidence type="ECO:0000256" key="1">
    <source>
        <dbReference type="SAM" id="MobiDB-lite"/>
    </source>
</evidence>
<reference evidence="3" key="1">
    <citation type="submission" date="2022-11" db="UniProtKB">
        <authorList>
            <consortium name="WormBaseParasite"/>
        </authorList>
    </citation>
    <scope>IDENTIFICATION</scope>
</reference>
<proteinExistence type="predicted"/>
<feature type="region of interest" description="Disordered" evidence="1">
    <location>
        <begin position="1"/>
        <end position="21"/>
    </location>
</feature>
<feature type="compositionally biased region" description="Basic and acidic residues" evidence="1">
    <location>
        <begin position="51"/>
        <end position="62"/>
    </location>
</feature>
<protein>
    <submittedName>
        <fullName evidence="3">Uncharacterized protein</fullName>
    </submittedName>
</protein>
<dbReference type="WBParaSite" id="PDA_v2.g12921.t1">
    <property type="protein sequence ID" value="PDA_v2.g12921.t1"/>
    <property type="gene ID" value="PDA_v2.g12921"/>
</dbReference>
<evidence type="ECO:0000313" key="2">
    <source>
        <dbReference type="Proteomes" id="UP000887578"/>
    </source>
</evidence>
<evidence type="ECO:0000313" key="3">
    <source>
        <dbReference type="WBParaSite" id="PDA_v2.g12921.t1"/>
    </source>
</evidence>